<dbReference type="Proteomes" id="UP001056120">
    <property type="component" value="Linkage Group LG11"/>
</dbReference>
<evidence type="ECO:0000313" key="1">
    <source>
        <dbReference type="EMBL" id="KAI3799423.1"/>
    </source>
</evidence>
<name>A0ACB9HVF5_9ASTR</name>
<reference evidence="1 2" key="2">
    <citation type="journal article" date="2022" name="Mol. Ecol. Resour.">
        <title>The genomes of chicory, endive, great burdock and yacon provide insights into Asteraceae paleo-polyploidization history and plant inulin production.</title>
        <authorList>
            <person name="Fan W."/>
            <person name="Wang S."/>
            <person name="Wang H."/>
            <person name="Wang A."/>
            <person name="Jiang F."/>
            <person name="Liu H."/>
            <person name="Zhao H."/>
            <person name="Xu D."/>
            <person name="Zhang Y."/>
        </authorList>
    </citation>
    <scope>NUCLEOTIDE SEQUENCE [LARGE SCALE GENOMIC DNA]</scope>
    <source>
        <strain evidence="2">cv. Yunnan</strain>
        <tissue evidence="1">Leaves</tissue>
    </source>
</reference>
<gene>
    <name evidence="1" type="ORF">L1987_34721</name>
</gene>
<sequence length="280" mass="31301">MEKDAIPVAPTGANTKPVTGSRWNRNLIELHGRSERNYIHKVSPLLMKSYAEERTFSIIIHIKLLHSAFAYITKQTHYLRNIMHEYDEELIRELGEGRKAQTLNGQNLATIGVLLPITGGQRLRTSLTLSFLQTSLFRVGIAALEFEPEGTYLASVTRSGCFTVHEFESLYGPCIEPVCPVYQSAEVETRNSWSVITVSPGSFIFILNCHYCCSVSKRPGETVERKQSVYVPLSKRVTACAIHPLNDTIVAGTMEASLLTISQKHLCKNGDDDDDDDEHS</sequence>
<reference evidence="2" key="1">
    <citation type="journal article" date="2022" name="Mol. Ecol. Resour.">
        <title>The genomes of chicory, endive, great burdock and yacon provide insights into Asteraceae palaeo-polyploidization history and plant inulin production.</title>
        <authorList>
            <person name="Fan W."/>
            <person name="Wang S."/>
            <person name="Wang H."/>
            <person name="Wang A."/>
            <person name="Jiang F."/>
            <person name="Liu H."/>
            <person name="Zhao H."/>
            <person name="Xu D."/>
            <person name="Zhang Y."/>
        </authorList>
    </citation>
    <scope>NUCLEOTIDE SEQUENCE [LARGE SCALE GENOMIC DNA]</scope>
    <source>
        <strain evidence="2">cv. Yunnan</strain>
    </source>
</reference>
<evidence type="ECO:0000313" key="2">
    <source>
        <dbReference type="Proteomes" id="UP001056120"/>
    </source>
</evidence>
<dbReference type="EMBL" id="CM042028">
    <property type="protein sequence ID" value="KAI3799423.1"/>
    <property type="molecule type" value="Genomic_DNA"/>
</dbReference>
<proteinExistence type="predicted"/>
<organism evidence="1 2">
    <name type="scientific">Smallanthus sonchifolius</name>
    <dbReference type="NCBI Taxonomy" id="185202"/>
    <lineage>
        <taxon>Eukaryota</taxon>
        <taxon>Viridiplantae</taxon>
        <taxon>Streptophyta</taxon>
        <taxon>Embryophyta</taxon>
        <taxon>Tracheophyta</taxon>
        <taxon>Spermatophyta</taxon>
        <taxon>Magnoliopsida</taxon>
        <taxon>eudicotyledons</taxon>
        <taxon>Gunneridae</taxon>
        <taxon>Pentapetalae</taxon>
        <taxon>asterids</taxon>
        <taxon>campanulids</taxon>
        <taxon>Asterales</taxon>
        <taxon>Asteraceae</taxon>
        <taxon>Asteroideae</taxon>
        <taxon>Heliantheae alliance</taxon>
        <taxon>Millerieae</taxon>
        <taxon>Smallanthus</taxon>
    </lineage>
</organism>
<protein>
    <submittedName>
        <fullName evidence="1">Uncharacterized protein</fullName>
    </submittedName>
</protein>
<accession>A0ACB9HVF5</accession>
<keyword evidence="2" id="KW-1185">Reference proteome</keyword>
<comment type="caution">
    <text evidence="1">The sequence shown here is derived from an EMBL/GenBank/DDBJ whole genome shotgun (WGS) entry which is preliminary data.</text>
</comment>